<feature type="compositionally biased region" description="Polar residues" evidence="1">
    <location>
        <begin position="1"/>
        <end position="14"/>
    </location>
</feature>
<dbReference type="EMBL" id="CP144752">
    <property type="protein sequence ID" value="WVZ89812.1"/>
    <property type="molecule type" value="Genomic_DNA"/>
</dbReference>
<dbReference type="PANTHER" id="PTHR47069">
    <property type="match status" value="1"/>
</dbReference>
<reference evidence="2 3" key="1">
    <citation type="submission" date="2024-02" db="EMBL/GenBank/DDBJ databases">
        <title>High-quality chromosome-scale genome assembly of Pensacola bahiagrass (Paspalum notatum Flugge var. saurae).</title>
        <authorList>
            <person name="Vega J.M."/>
            <person name="Podio M."/>
            <person name="Orjuela J."/>
            <person name="Siena L.A."/>
            <person name="Pessino S.C."/>
            <person name="Combes M.C."/>
            <person name="Mariac C."/>
            <person name="Albertini E."/>
            <person name="Pupilli F."/>
            <person name="Ortiz J.P.A."/>
            <person name="Leblanc O."/>
        </authorList>
    </citation>
    <scope>NUCLEOTIDE SEQUENCE [LARGE SCALE GENOMIC DNA]</scope>
    <source>
        <strain evidence="2">R1</strain>
        <tissue evidence="2">Leaf</tissue>
    </source>
</reference>
<keyword evidence="3" id="KW-1185">Reference proteome</keyword>
<evidence type="ECO:0000313" key="3">
    <source>
        <dbReference type="Proteomes" id="UP001341281"/>
    </source>
</evidence>
<gene>
    <name evidence="2" type="ORF">U9M48_036171</name>
</gene>
<evidence type="ECO:0000256" key="1">
    <source>
        <dbReference type="SAM" id="MobiDB-lite"/>
    </source>
</evidence>
<dbReference type="Proteomes" id="UP001341281">
    <property type="component" value="Chromosome 08"/>
</dbReference>
<sequence length="130" mass="14027">MTSGIRTGASSPGLSDTEVKAGNRPNGIMTTQGYKNIAAKYLQKTGTVDASDEHWKKITEGHSDWKKLRYGPPENEHLMKEMFATIVVDGSTSCVPGEGASTEGFVGEEANEVYAEDIYASPNVEGIQQK</sequence>
<organism evidence="2 3">
    <name type="scientific">Paspalum notatum var. saurae</name>
    <dbReference type="NCBI Taxonomy" id="547442"/>
    <lineage>
        <taxon>Eukaryota</taxon>
        <taxon>Viridiplantae</taxon>
        <taxon>Streptophyta</taxon>
        <taxon>Embryophyta</taxon>
        <taxon>Tracheophyta</taxon>
        <taxon>Spermatophyta</taxon>
        <taxon>Magnoliopsida</taxon>
        <taxon>Liliopsida</taxon>
        <taxon>Poales</taxon>
        <taxon>Poaceae</taxon>
        <taxon>PACMAD clade</taxon>
        <taxon>Panicoideae</taxon>
        <taxon>Andropogonodae</taxon>
        <taxon>Paspaleae</taxon>
        <taxon>Paspalinae</taxon>
        <taxon>Paspalum</taxon>
    </lineage>
</organism>
<name>A0AAQ3UGN8_PASNO</name>
<proteinExistence type="predicted"/>
<feature type="region of interest" description="Disordered" evidence="1">
    <location>
        <begin position="1"/>
        <end position="28"/>
    </location>
</feature>
<evidence type="ECO:0000313" key="2">
    <source>
        <dbReference type="EMBL" id="WVZ89812.1"/>
    </source>
</evidence>
<dbReference type="AlphaFoldDB" id="A0AAQ3UGN8"/>
<dbReference type="PANTHER" id="PTHR47069:SF11">
    <property type="entry name" value="OS04G0275550 PROTEIN"/>
    <property type="match status" value="1"/>
</dbReference>
<accession>A0AAQ3UGN8</accession>
<protein>
    <submittedName>
        <fullName evidence="2">Uncharacterized protein</fullName>
    </submittedName>
</protein>